<dbReference type="InterPro" id="IPR025966">
    <property type="entry name" value="OppC_N"/>
</dbReference>
<evidence type="ECO:0000256" key="2">
    <source>
        <dbReference type="ARBA" id="ARBA00022448"/>
    </source>
</evidence>
<keyword evidence="6 7" id="KW-0472">Membrane</keyword>
<feature type="transmembrane region" description="Helical" evidence="7">
    <location>
        <begin position="205"/>
        <end position="223"/>
    </location>
</feature>
<feature type="transmembrane region" description="Helical" evidence="7">
    <location>
        <begin position="54"/>
        <end position="77"/>
    </location>
</feature>
<feature type="transmembrane region" description="Helical" evidence="7">
    <location>
        <begin position="130"/>
        <end position="155"/>
    </location>
</feature>
<feature type="domain" description="ABC transmembrane type-1" evidence="8">
    <location>
        <begin position="128"/>
        <end position="330"/>
    </location>
</feature>
<accession>A0A6J7EL90</accession>
<keyword evidence="2" id="KW-0813">Transport</keyword>
<evidence type="ECO:0000256" key="1">
    <source>
        <dbReference type="ARBA" id="ARBA00004651"/>
    </source>
</evidence>
<dbReference type="SUPFAM" id="SSF161098">
    <property type="entry name" value="MetI-like"/>
    <property type="match status" value="1"/>
</dbReference>
<dbReference type="PANTHER" id="PTHR43386">
    <property type="entry name" value="OLIGOPEPTIDE TRANSPORT SYSTEM PERMEASE PROTEIN APPC"/>
    <property type="match status" value="1"/>
</dbReference>
<dbReference type="InterPro" id="IPR000515">
    <property type="entry name" value="MetI-like"/>
</dbReference>
<organism evidence="9">
    <name type="scientific">freshwater metagenome</name>
    <dbReference type="NCBI Taxonomy" id="449393"/>
    <lineage>
        <taxon>unclassified sequences</taxon>
        <taxon>metagenomes</taxon>
        <taxon>ecological metagenomes</taxon>
    </lineage>
</organism>
<reference evidence="9" key="1">
    <citation type="submission" date="2020-05" db="EMBL/GenBank/DDBJ databases">
        <authorList>
            <person name="Chiriac C."/>
            <person name="Salcher M."/>
            <person name="Ghai R."/>
            <person name="Kavagutti S V."/>
        </authorList>
    </citation>
    <scope>NUCLEOTIDE SEQUENCE</scope>
</reference>
<keyword evidence="3" id="KW-1003">Cell membrane</keyword>
<dbReference type="InterPro" id="IPR035906">
    <property type="entry name" value="MetI-like_sf"/>
</dbReference>
<dbReference type="Gene3D" id="1.10.3720.10">
    <property type="entry name" value="MetI-like"/>
    <property type="match status" value="1"/>
</dbReference>
<dbReference type="CDD" id="cd06261">
    <property type="entry name" value="TM_PBP2"/>
    <property type="match status" value="1"/>
</dbReference>
<feature type="transmembrane region" description="Helical" evidence="7">
    <location>
        <begin position="254"/>
        <end position="273"/>
    </location>
</feature>
<dbReference type="PANTHER" id="PTHR43386:SF1">
    <property type="entry name" value="D,D-DIPEPTIDE TRANSPORT SYSTEM PERMEASE PROTEIN DDPC-RELATED"/>
    <property type="match status" value="1"/>
</dbReference>
<keyword evidence="5 7" id="KW-1133">Transmembrane helix</keyword>
<evidence type="ECO:0000313" key="9">
    <source>
        <dbReference type="EMBL" id="CAB4882921.1"/>
    </source>
</evidence>
<dbReference type="EMBL" id="CAFBLZ010000012">
    <property type="protein sequence ID" value="CAB4882921.1"/>
    <property type="molecule type" value="Genomic_DNA"/>
</dbReference>
<feature type="transmembrane region" description="Helical" evidence="7">
    <location>
        <begin position="310"/>
        <end position="330"/>
    </location>
</feature>
<proteinExistence type="predicted"/>
<dbReference type="AlphaFoldDB" id="A0A6J7EL90"/>
<keyword evidence="4 7" id="KW-0812">Transmembrane</keyword>
<evidence type="ECO:0000256" key="5">
    <source>
        <dbReference type="ARBA" id="ARBA00022989"/>
    </source>
</evidence>
<evidence type="ECO:0000256" key="4">
    <source>
        <dbReference type="ARBA" id="ARBA00022692"/>
    </source>
</evidence>
<dbReference type="GO" id="GO:0055085">
    <property type="term" value="P:transmembrane transport"/>
    <property type="evidence" value="ECO:0007669"/>
    <property type="project" value="InterPro"/>
</dbReference>
<dbReference type="Pfam" id="PF12911">
    <property type="entry name" value="OppC_N"/>
    <property type="match status" value="1"/>
</dbReference>
<evidence type="ECO:0000256" key="3">
    <source>
        <dbReference type="ARBA" id="ARBA00022475"/>
    </source>
</evidence>
<gene>
    <name evidence="9" type="ORF">UFOPK3482_00267</name>
</gene>
<feature type="transmembrane region" description="Helical" evidence="7">
    <location>
        <begin position="167"/>
        <end position="185"/>
    </location>
</feature>
<name>A0A6J7EL90_9ZZZZ</name>
<evidence type="ECO:0000256" key="6">
    <source>
        <dbReference type="ARBA" id="ARBA00023136"/>
    </source>
</evidence>
<evidence type="ECO:0000259" key="8">
    <source>
        <dbReference type="PROSITE" id="PS50928"/>
    </source>
</evidence>
<dbReference type="InterPro" id="IPR050366">
    <property type="entry name" value="BP-dependent_transpt_permease"/>
</dbReference>
<dbReference type="GO" id="GO:0005886">
    <property type="term" value="C:plasma membrane"/>
    <property type="evidence" value="ECO:0007669"/>
    <property type="project" value="UniProtKB-SubCell"/>
</dbReference>
<comment type="subcellular location">
    <subcellularLocation>
        <location evidence="1">Cell membrane</location>
        <topology evidence="1">Multi-pass membrane protein</topology>
    </subcellularLocation>
</comment>
<protein>
    <submittedName>
        <fullName evidence="9">Unannotated protein</fullName>
    </submittedName>
</protein>
<evidence type="ECO:0000256" key="7">
    <source>
        <dbReference type="SAM" id="Phobius"/>
    </source>
</evidence>
<dbReference type="PROSITE" id="PS50928">
    <property type="entry name" value="ABC_TM1"/>
    <property type="match status" value="1"/>
</dbReference>
<sequence length="343" mass="37294">MVMSNASGLRKHVTFKEICSVVDATVQEKEAVDVAQRTPKQIAWNRFKQNRTGVIAGIISIGFILAAYAAPLIVQIFKVGPYDLYLDQLDPLKANFPIGTAGGISWAHPFGVTPEDGRDIFANVLFGSRISFTVAIITTISSIGLGMLLGITAGYFRGRVDALIGRYSDFLFAFPSFFMIIALSLPAVERIQGWGIAQGNNARLLVLIVFLVFFGWPGFARLVRSQALSLRERDFVMAAQAQGASNFRIITKELLPNLWSTAIIFLSLALPGYLAAEAVFAYLGIGVQPPAISFGLLLDDARKSWSSDPAYLLITSGYLIAIVLSLNLLGDAIRDAIDPKADR</sequence>
<dbReference type="Pfam" id="PF00528">
    <property type="entry name" value="BPD_transp_1"/>
    <property type="match status" value="1"/>
</dbReference>